<feature type="domain" description="Double zinc ribbon" evidence="2">
    <location>
        <begin position="2"/>
        <end position="46"/>
    </location>
</feature>
<evidence type="ECO:0000313" key="4">
    <source>
        <dbReference type="Proteomes" id="UP000295313"/>
    </source>
</evidence>
<name>A0A4R8ID47_9FLAO</name>
<dbReference type="CDD" id="cd06223">
    <property type="entry name" value="PRTases_typeI"/>
    <property type="match status" value="1"/>
</dbReference>
<dbReference type="InterPro" id="IPR029057">
    <property type="entry name" value="PRTase-like"/>
</dbReference>
<sequence length="218" mass="25372">MILDFLFPNRCLDCNQLIDKDEIVCEICKDNIHFSNHQFCDSNGLKEKASLLFPVENAFSLMLYEKESLAQKIIQQLKYNHREKLGKILAEWTIEKLNFENQKPDLIAPVPLHPKKLKQRGYNQLHIFGNELSRHYQIPINHQLLKRTKHSKAQAKKGQSERLKTKNAYQLTEKICDKHILLIDDVYTTGNTSSNIAWEILQNSENVKISLLVMAMDV</sequence>
<dbReference type="EMBL" id="SOEO01000003">
    <property type="protein sequence ID" value="TDX82999.1"/>
    <property type="molecule type" value="Genomic_DNA"/>
</dbReference>
<dbReference type="Gene3D" id="3.40.50.2020">
    <property type="match status" value="1"/>
</dbReference>
<dbReference type="InterPro" id="IPR000836">
    <property type="entry name" value="PRTase_dom"/>
</dbReference>
<comment type="caution">
    <text evidence="3">The sequence shown here is derived from an EMBL/GenBank/DDBJ whole genome shotgun (WGS) entry which is preliminary data.</text>
</comment>
<dbReference type="AlphaFoldDB" id="A0A4R8ID47"/>
<organism evidence="3 4">
    <name type="scientific">Epilithonimonas xixisoli</name>
    <dbReference type="NCBI Taxonomy" id="1476462"/>
    <lineage>
        <taxon>Bacteria</taxon>
        <taxon>Pseudomonadati</taxon>
        <taxon>Bacteroidota</taxon>
        <taxon>Flavobacteriia</taxon>
        <taxon>Flavobacteriales</taxon>
        <taxon>Weeksellaceae</taxon>
        <taxon>Chryseobacterium group</taxon>
        <taxon>Epilithonimonas</taxon>
    </lineage>
</organism>
<reference evidence="3 4" key="1">
    <citation type="submission" date="2019-03" db="EMBL/GenBank/DDBJ databases">
        <title>Genomic Encyclopedia of Type Strains, Phase III (KMG-III): the genomes of soil and plant-associated and newly described type strains.</title>
        <authorList>
            <person name="Whitman W."/>
        </authorList>
    </citation>
    <scope>NUCLEOTIDE SEQUENCE [LARGE SCALE GENOMIC DNA]</scope>
    <source>
        <strain evidence="3 4">CGMCC 1.12802</strain>
    </source>
</reference>
<dbReference type="InterPro" id="IPR051910">
    <property type="entry name" value="ComF/GntX_DNA_util-trans"/>
</dbReference>
<evidence type="ECO:0000313" key="3">
    <source>
        <dbReference type="EMBL" id="TDX82999.1"/>
    </source>
</evidence>
<evidence type="ECO:0000259" key="2">
    <source>
        <dbReference type="Pfam" id="PF18912"/>
    </source>
</evidence>
<dbReference type="PANTHER" id="PTHR47505:SF1">
    <property type="entry name" value="DNA UTILIZATION PROTEIN YHGH"/>
    <property type="match status" value="1"/>
</dbReference>
<proteinExistence type="inferred from homology"/>
<dbReference type="OrthoDB" id="9779910at2"/>
<protein>
    <submittedName>
        <fullName evidence="3">ComF family protein</fullName>
    </submittedName>
</protein>
<dbReference type="Proteomes" id="UP000295313">
    <property type="component" value="Unassembled WGS sequence"/>
</dbReference>
<dbReference type="PANTHER" id="PTHR47505">
    <property type="entry name" value="DNA UTILIZATION PROTEIN YHGH"/>
    <property type="match status" value="1"/>
</dbReference>
<gene>
    <name evidence="3" type="ORF">B0I22_3054</name>
</gene>
<accession>A0A4R8ID47</accession>
<evidence type="ECO:0000256" key="1">
    <source>
        <dbReference type="ARBA" id="ARBA00008007"/>
    </source>
</evidence>
<dbReference type="RefSeq" id="WP_133945973.1">
    <property type="nucleotide sequence ID" value="NZ_SOEO01000003.1"/>
</dbReference>
<dbReference type="Pfam" id="PF18912">
    <property type="entry name" value="DZR_2"/>
    <property type="match status" value="1"/>
</dbReference>
<keyword evidence="4" id="KW-1185">Reference proteome</keyword>
<comment type="similarity">
    <text evidence="1">Belongs to the ComF/GntX family.</text>
</comment>
<dbReference type="InterPro" id="IPR044005">
    <property type="entry name" value="DZR_2"/>
</dbReference>
<dbReference type="SUPFAM" id="SSF53271">
    <property type="entry name" value="PRTase-like"/>
    <property type="match status" value="1"/>
</dbReference>